<dbReference type="EMBL" id="FOUJ01000004">
    <property type="protein sequence ID" value="SFM67975.1"/>
    <property type="molecule type" value="Genomic_DNA"/>
</dbReference>
<dbReference type="PANTHER" id="PTHR36449:SF1">
    <property type="entry name" value="ACETYLTRANSFERASE"/>
    <property type="match status" value="1"/>
</dbReference>
<accession>A0A1I4SU86</accession>
<dbReference type="CDD" id="cd04301">
    <property type="entry name" value="NAT_SF"/>
    <property type="match status" value="1"/>
</dbReference>
<evidence type="ECO:0000256" key="2">
    <source>
        <dbReference type="ARBA" id="ARBA00022679"/>
    </source>
</evidence>
<keyword evidence="5" id="KW-1185">Reference proteome</keyword>
<dbReference type="AlphaFoldDB" id="A0A1I4SU86"/>
<evidence type="ECO:0000256" key="3">
    <source>
        <dbReference type="ARBA" id="ARBA00023315"/>
    </source>
</evidence>
<evidence type="ECO:0000256" key="1">
    <source>
        <dbReference type="ARBA" id="ARBA00022649"/>
    </source>
</evidence>
<dbReference type="InterPro" id="IPR016181">
    <property type="entry name" value="Acyl_CoA_acyltransferase"/>
</dbReference>
<gene>
    <name evidence="4" type="ORF">SAMN04488696_2014</name>
</gene>
<evidence type="ECO:0000313" key="5">
    <source>
        <dbReference type="Proteomes" id="UP000198535"/>
    </source>
</evidence>
<protein>
    <recommendedName>
        <fullName evidence="6">Acetyltransferase (GNAT) domain-containing protein</fullName>
    </recommendedName>
</protein>
<keyword evidence="1" id="KW-1277">Toxin-antitoxin system</keyword>
<dbReference type="SUPFAM" id="SSF55729">
    <property type="entry name" value="Acyl-CoA N-acyltransferases (Nat)"/>
    <property type="match status" value="1"/>
</dbReference>
<evidence type="ECO:0008006" key="6">
    <source>
        <dbReference type="Google" id="ProtNLM"/>
    </source>
</evidence>
<dbReference type="Gene3D" id="3.40.630.30">
    <property type="match status" value="1"/>
</dbReference>
<reference evidence="5" key="1">
    <citation type="submission" date="2016-10" db="EMBL/GenBank/DDBJ databases">
        <authorList>
            <person name="Varghese N."/>
            <person name="Submissions S."/>
        </authorList>
    </citation>
    <scope>NUCLEOTIDE SEQUENCE [LARGE SCALE GENOMIC DNA]</scope>
    <source>
        <strain evidence="5">Mob M</strain>
    </source>
</reference>
<sequence>MPLKRFTKSVLTADCLPLIGDFDCGSSQHSDFDKLNAFLKERALEYNQDHFSRTNIYHEDGKCAAYYSLSMNAINGKKIDVDDQYRSLKSYPALFLTRFAVDKKYQRSGIGRGVINDIIMNAYRDGEVAARFLYVDASPMSVSWYLGNPLFTVLYSELTERIEQCIESHIIEKLNKRLVEGHPIEFVLSVEGELESLKKNSEKILIAHVKDIFNDLCETITIFTDCNSKIKLTFENNKPKITLDNFNTRQNHEGIRDWLKQADNVLNLDITVPLYLDMKKYYMALYGC</sequence>
<dbReference type="PANTHER" id="PTHR36449">
    <property type="entry name" value="ACETYLTRANSFERASE-RELATED"/>
    <property type="match status" value="1"/>
</dbReference>
<dbReference type="Proteomes" id="UP000198535">
    <property type="component" value="Unassembled WGS sequence"/>
</dbReference>
<keyword evidence="3" id="KW-0012">Acyltransferase</keyword>
<proteinExistence type="predicted"/>
<dbReference type="GO" id="GO:0016746">
    <property type="term" value="F:acyltransferase activity"/>
    <property type="evidence" value="ECO:0007669"/>
    <property type="project" value="UniProtKB-KW"/>
</dbReference>
<dbReference type="RefSeq" id="WP_091936528.1">
    <property type="nucleotide sequence ID" value="NZ_FOUJ01000004.1"/>
</dbReference>
<organism evidence="4 5">
    <name type="scientific">Methanolobus profundi</name>
    <dbReference type="NCBI Taxonomy" id="487685"/>
    <lineage>
        <taxon>Archaea</taxon>
        <taxon>Methanobacteriati</taxon>
        <taxon>Methanobacteriota</taxon>
        <taxon>Stenosarchaea group</taxon>
        <taxon>Methanomicrobia</taxon>
        <taxon>Methanosarcinales</taxon>
        <taxon>Methanosarcinaceae</taxon>
        <taxon>Methanolobus</taxon>
    </lineage>
</organism>
<keyword evidence="2" id="KW-0808">Transferase</keyword>
<evidence type="ECO:0000313" key="4">
    <source>
        <dbReference type="EMBL" id="SFM67975.1"/>
    </source>
</evidence>
<dbReference type="OrthoDB" id="372980at2157"/>
<name>A0A1I4SU86_9EURY</name>